<keyword evidence="2" id="KW-1185">Reference proteome</keyword>
<sequence length="129" mass="14849">MNTPKKITLFVQTSLNAERQHNKDLDALISDFKKYKSGGRVDYLGKDVPYHRPQPMAENAGLMHVHVLDKIKSVKFRTSDSVIVYTEGATSINTFYIIDFIADGAHEKGRNKDYMNWVIKKAEEFRKVK</sequence>
<name>A0ABQ6RNI2_9GAMM</name>
<proteinExistence type="predicted"/>
<dbReference type="EMBL" id="SEUJ01000018">
    <property type="protein sequence ID" value="KAA1166988.1"/>
    <property type="molecule type" value="Genomic_DNA"/>
</dbReference>
<evidence type="ECO:0008006" key="3">
    <source>
        <dbReference type="Google" id="ProtNLM"/>
    </source>
</evidence>
<gene>
    <name evidence="1" type="ORF">EU509_00100</name>
</gene>
<accession>A0ABQ6RNI2</accession>
<dbReference type="RefSeq" id="WP_149604808.1">
    <property type="nucleotide sequence ID" value="NZ_JBBMQV010000037.1"/>
</dbReference>
<protein>
    <recommendedName>
        <fullName evidence="3">Toxin YafO</fullName>
    </recommendedName>
</protein>
<organism evidence="1 2">
    <name type="scientific">Pseudoalteromonas fuliginea</name>
    <dbReference type="NCBI Taxonomy" id="1872678"/>
    <lineage>
        <taxon>Bacteria</taxon>
        <taxon>Pseudomonadati</taxon>
        <taxon>Pseudomonadota</taxon>
        <taxon>Gammaproteobacteria</taxon>
        <taxon>Alteromonadales</taxon>
        <taxon>Pseudoalteromonadaceae</taxon>
        <taxon>Pseudoalteromonas</taxon>
    </lineage>
</organism>
<dbReference type="InterPro" id="IPR020353">
    <property type="entry name" value="Toxin_YafO"/>
</dbReference>
<comment type="caution">
    <text evidence="1">The sequence shown here is derived from an EMBL/GenBank/DDBJ whole genome shotgun (WGS) entry which is preliminary data.</text>
</comment>
<dbReference type="Proteomes" id="UP000322915">
    <property type="component" value="Unassembled WGS sequence"/>
</dbReference>
<reference evidence="1 2" key="1">
    <citation type="submission" date="2019-01" db="EMBL/GenBank/DDBJ databases">
        <title>Genome sequences of marine Pseudoalteromonas species.</title>
        <authorList>
            <person name="Boraston A.B."/>
            <person name="Hehemann J.-H."/>
            <person name="Vickers C.J."/>
            <person name="Salama-Alber O."/>
            <person name="Abe K."/>
            <person name="Hettle A.J."/>
        </authorList>
    </citation>
    <scope>NUCLEOTIDE SEQUENCE [LARGE SCALE GENOMIC DNA]</scope>
    <source>
        <strain evidence="1 2">PS47</strain>
    </source>
</reference>
<evidence type="ECO:0000313" key="1">
    <source>
        <dbReference type="EMBL" id="KAA1166988.1"/>
    </source>
</evidence>
<evidence type="ECO:0000313" key="2">
    <source>
        <dbReference type="Proteomes" id="UP000322915"/>
    </source>
</evidence>
<dbReference type="Pfam" id="PF13957">
    <property type="entry name" value="YafO_toxin"/>
    <property type="match status" value="1"/>
</dbReference>